<comment type="caution">
    <text evidence="3">The sequence shown here is derived from an EMBL/GenBank/DDBJ whole genome shotgun (WGS) entry which is preliminary data.</text>
</comment>
<keyword evidence="4" id="KW-1185">Reference proteome</keyword>
<evidence type="ECO:0000313" key="3">
    <source>
        <dbReference type="EMBL" id="KAK6501264.1"/>
    </source>
</evidence>
<dbReference type="Proteomes" id="UP001370758">
    <property type="component" value="Unassembled WGS sequence"/>
</dbReference>
<feature type="region of interest" description="Disordered" evidence="1">
    <location>
        <begin position="139"/>
        <end position="227"/>
    </location>
</feature>
<name>A0AAV9W424_9PEZI</name>
<feature type="region of interest" description="Disordered" evidence="1">
    <location>
        <begin position="265"/>
        <end position="290"/>
    </location>
</feature>
<evidence type="ECO:0000256" key="1">
    <source>
        <dbReference type="SAM" id="MobiDB-lite"/>
    </source>
</evidence>
<evidence type="ECO:0000313" key="4">
    <source>
        <dbReference type="Proteomes" id="UP001370758"/>
    </source>
</evidence>
<feature type="transmembrane region" description="Helical" evidence="2">
    <location>
        <begin position="302"/>
        <end position="324"/>
    </location>
</feature>
<feature type="region of interest" description="Disordered" evidence="1">
    <location>
        <begin position="1"/>
        <end position="22"/>
    </location>
</feature>
<proteinExistence type="predicted"/>
<sequence>MKKQGKAKRGRGGSSSARTIRLSSLRPDSIPTSVLHRSDVDYNSLQAHLNLQDTEMHSVRTVLDTIIEMNPDFFGLNLRLTSERELLCRMANENTNLFDADISARLVERNRETGAVGWLLYQFILWCMEEGRRAAIRAGGLRERSRSRSNSGGSMETIMDIDPSKLAEMEEDDEFDDDDDDASDDEDDYTDDEGGSQDDSGEDSEEEDLQGGGEGFELGPEAHIPQHMIDSSDLERELRDYEDNIEPQMILRYGSAEAQREYLQRQGNGSGGHGIGAPDAGDSSDEEPRIDPEVQRGRRTSLFFAFCCLFLFLSIVILCLAQYMHHERTAARLWDSLTVRKYTITTPTEIEMTHKDSEVNHLAVTRANATIVKVEL</sequence>
<accession>A0AAV9W424</accession>
<dbReference type="EMBL" id="JAVHJL010000006">
    <property type="protein sequence ID" value="KAK6501264.1"/>
    <property type="molecule type" value="Genomic_DNA"/>
</dbReference>
<keyword evidence="2" id="KW-0472">Membrane</keyword>
<gene>
    <name evidence="3" type="ORF">TWF481_009105</name>
</gene>
<protein>
    <submittedName>
        <fullName evidence="3">Uncharacterized protein</fullName>
    </submittedName>
</protein>
<feature type="compositionally biased region" description="Basic residues" evidence="1">
    <location>
        <begin position="1"/>
        <end position="11"/>
    </location>
</feature>
<organism evidence="3 4">
    <name type="scientific">Arthrobotrys musiformis</name>
    <dbReference type="NCBI Taxonomy" id="47236"/>
    <lineage>
        <taxon>Eukaryota</taxon>
        <taxon>Fungi</taxon>
        <taxon>Dikarya</taxon>
        <taxon>Ascomycota</taxon>
        <taxon>Pezizomycotina</taxon>
        <taxon>Orbiliomycetes</taxon>
        <taxon>Orbiliales</taxon>
        <taxon>Orbiliaceae</taxon>
        <taxon>Arthrobotrys</taxon>
    </lineage>
</organism>
<evidence type="ECO:0000256" key="2">
    <source>
        <dbReference type="SAM" id="Phobius"/>
    </source>
</evidence>
<keyword evidence="2" id="KW-0812">Transmembrane</keyword>
<keyword evidence="2" id="KW-1133">Transmembrane helix</keyword>
<reference evidence="3 4" key="1">
    <citation type="submission" date="2023-08" db="EMBL/GenBank/DDBJ databases">
        <authorList>
            <person name="Palmer J.M."/>
        </authorList>
    </citation>
    <scope>NUCLEOTIDE SEQUENCE [LARGE SCALE GENOMIC DNA]</scope>
    <source>
        <strain evidence="3 4">TWF481</strain>
    </source>
</reference>
<feature type="compositionally biased region" description="Acidic residues" evidence="1">
    <location>
        <begin position="169"/>
        <end position="209"/>
    </location>
</feature>
<dbReference type="AlphaFoldDB" id="A0AAV9W424"/>